<keyword evidence="1" id="KW-1133">Transmembrane helix</keyword>
<dbReference type="EMBL" id="BTSX01000006">
    <property type="protein sequence ID" value="GMT05641.1"/>
    <property type="molecule type" value="Genomic_DNA"/>
</dbReference>
<feature type="transmembrane region" description="Helical" evidence="1">
    <location>
        <begin position="374"/>
        <end position="398"/>
    </location>
</feature>
<feature type="non-terminal residue" evidence="3">
    <location>
        <position position="1"/>
    </location>
</feature>
<comment type="caution">
    <text evidence="3">The sequence shown here is derived from an EMBL/GenBank/DDBJ whole genome shotgun (WGS) entry which is preliminary data.</text>
</comment>
<name>A0AAV5UFA5_9BILA</name>
<keyword evidence="4" id="KW-1185">Reference proteome</keyword>
<organism evidence="3 4">
    <name type="scientific">Pristionchus entomophagus</name>
    <dbReference type="NCBI Taxonomy" id="358040"/>
    <lineage>
        <taxon>Eukaryota</taxon>
        <taxon>Metazoa</taxon>
        <taxon>Ecdysozoa</taxon>
        <taxon>Nematoda</taxon>
        <taxon>Chromadorea</taxon>
        <taxon>Rhabditida</taxon>
        <taxon>Rhabditina</taxon>
        <taxon>Diplogasteromorpha</taxon>
        <taxon>Diplogasteroidea</taxon>
        <taxon>Neodiplogasteridae</taxon>
        <taxon>Pristionchus</taxon>
    </lineage>
</organism>
<dbReference type="AlphaFoldDB" id="A0AAV5UFA5"/>
<accession>A0AAV5UFA5</accession>
<keyword evidence="2" id="KW-0732">Signal</keyword>
<evidence type="ECO:0000313" key="3">
    <source>
        <dbReference type="EMBL" id="GMT05641.1"/>
    </source>
</evidence>
<feature type="signal peptide" evidence="2">
    <location>
        <begin position="1"/>
        <end position="18"/>
    </location>
</feature>
<sequence length="531" mass="59116">SSLLFLFLPPLLLTLELADVNDKALENETKNAEDVHKLDCIKDIGIHPLDSLRGVKPYYQIFILDLTTPMETFARIRLLFVQAVCLYAAASNHIRIGYITLVNKHKVSSEPSIPDIREFIGMWTEPDEKLLNGVAEARSETPLTHCEKADLLGHIINRFKRMTQKPFRFLIIDDQKPNDQSNIDCDQAYEFGKALYRRNISLDNFILDEVVSREQDHSSGRRMTKAPIFTMGSLDDTSDFMKGMTSYIESLQNPESWTSDALKSMIHQSEMMRQLNDEPDYTDTKADEDKKVIIEMLNIQSEENMTNPDFDDYDADEGTGVKKAIGLGPPKASPNTSIAVLAPDQTTTAEVIETTTNATTAAAAAAGGGLLDGWIIALIVIVSLIIAFILFVIFCCWWDKRKLKAKIDKGVNNTSLATARSNNQTTPLICVSSMKVSENSSGSSKRPLRLTKSNHVADNSPDCAGAALVEKNLPDPYSPVKYINTPVPMPSEIEMTHTEHVAPPTMDEALNKHVVTPMEKAPELHIDDYNI</sequence>
<evidence type="ECO:0000256" key="2">
    <source>
        <dbReference type="SAM" id="SignalP"/>
    </source>
</evidence>
<reference evidence="3" key="1">
    <citation type="submission" date="2023-10" db="EMBL/GenBank/DDBJ databases">
        <title>Genome assembly of Pristionchus species.</title>
        <authorList>
            <person name="Yoshida K."/>
            <person name="Sommer R.J."/>
        </authorList>
    </citation>
    <scope>NUCLEOTIDE SEQUENCE</scope>
    <source>
        <strain evidence="3">RS0144</strain>
    </source>
</reference>
<keyword evidence="1" id="KW-0472">Membrane</keyword>
<keyword evidence="1" id="KW-0812">Transmembrane</keyword>
<evidence type="ECO:0000313" key="4">
    <source>
        <dbReference type="Proteomes" id="UP001432027"/>
    </source>
</evidence>
<gene>
    <name evidence="3" type="ORF">PENTCL1PPCAC_27815</name>
</gene>
<evidence type="ECO:0000256" key="1">
    <source>
        <dbReference type="SAM" id="Phobius"/>
    </source>
</evidence>
<proteinExistence type="predicted"/>
<feature type="chain" id="PRO_5043674979" evidence="2">
    <location>
        <begin position="19"/>
        <end position="531"/>
    </location>
</feature>
<protein>
    <submittedName>
        <fullName evidence="3">Uncharacterized protein</fullName>
    </submittedName>
</protein>
<dbReference type="Proteomes" id="UP001432027">
    <property type="component" value="Unassembled WGS sequence"/>
</dbReference>